<evidence type="ECO:0008006" key="4">
    <source>
        <dbReference type="Google" id="ProtNLM"/>
    </source>
</evidence>
<protein>
    <recommendedName>
        <fullName evidence="4">DUF3616 domain-containing protein</fullName>
    </recommendedName>
</protein>
<dbReference type="AlphaFoldDB" id="A0A437MDK6"/>
<proteinExistence type="predicted"/>
<evidence type="ECO:0000313" key="3">
    <source>
        <dbReference type="Proteomes" id="UP000282957"/>
    </source>
</evidence>
<evidence type="ECO:0000313" key="2">
    <source>
        <dbReference type="EMBL" id="RVT95732.1"/>
    </source>
</evidence>
<reference evidence="2 3" key="1">
    <citation type="submission" date="2019-01" db="EMBL/GenBank/DDBJ databases">
        <authorList>
            <person name="Chen W.-M."/>
        </authorList>
    </citation>
    <scope>NUCLEOTIDE SEQUENCE [LARGE SCALE GENOMIC DNA]</scope>
    <source>
        <strain evidence="2 3">CCP-6</strain>
    </source>
</reference>
<dbReference type="RefSeq" id="WP_127788592.1">
    <property type="nucleotide sequence ID" value="NZ_SACL01000005.1"/>
</dbReference>
<comment type="caution">
    <text evidence="2">The sequence shown here is derived from an EMBL/GenBank/DDBJ whole genome shotgun (WGS) entry which is preliminary data.</text>
</comment>
<organism evidence="2 3">
    <name type="scientific">Rhodovarius crocodyli</name>
    <dbReference type="NCBI Taxonomy" id="1979269"/>
    <lineage>
        <taxon>Bacteria</taxon>
        <taxon>Pseudomonadati</taxon>
        <taxon>Pseudomonadota</taxon>
        <taxon>Alphaproteobacteria</taxon>
        <taxon>Acetobacterales</taxon>
        <taxon>Roseomonadaceae</taxon>
        <taxon>Rhodovarius</taxon>
    </lineage>
</organism>
<sequence>MAMPSFILLLLLALLPVAAPAAPPDRAAQLLALTPRPATVAARPDRETLAEQLRIERAMQRAWPRGQARLRPPLEEACIVPVLRNCQVDGFGSLASEDGTIRLLWQRQRGFTPRDGTRAGIVVLRPRGIGWEPLTWAFDGSSYGAPVLLRDGEAHLLHIPGRSGGTGRGSVDMLYAGDGRAPWREVELVSWQDTLAARLPAGLTPWQGASFDPAAMRALVPLGRADDAMCCPRGGQARVGLRVEGNRLAVASVALETAAAACPAERARYRAGDIEADLLRAGPGTPAESDLLLRLRLPNAERWFRFAQAQGYGTITILPVEPPGPATAEDGIQDMPIEADLVAQLHLLPIAADLTILTEAPHSGRPAPAHLLLPGFGRVMHYGLLPGLGEQRGFPTAFWSLDGCRAE</sequence>
<evidence type="ECO:0000256" key="1">
    <source>
        <dbReference type="SAM" id="SignalP"/>
    </source>
</evidence>
<keyword evidence="3" id="KW-1185">Reference proteome</keyword>
<feature type="signal peptide" evidence="1">
    <location>
        <begin position="1"/>
        <end position="21"/>
    </location>
</feature>
<feature type="chain" id="PRO_5019011799" description="DUF3616 domain-containing protein" evidence="1">
    <location>
        <begin position="22"/>
        <end position="407"/>
    </location>
</feature>
<gene>
    <name evidence="2" type="ORF">EOD42_16195</name>
</gene>
<name>A0A437MDK6_9PROT</name>
<dbReference type="OrthoDB" id="7199813at2"/>
<dbReference type="EMBL" id="SACL01000005">
    <property type="protein sequence ID" value="RVT95732.1"/>
    <property type="molecule type" value="Genomic_DNA"/>
</dbReference>
<accession>A0A437MDK6</accession>
<keyword evidence="1" id="KW-0732">Signal</keyword>
<dbReference type="Proteomes" id="UP000282957">
    <property type="component" value="Unassembled WGS sequence"/>
</dbReference>